<feature type="domain" description="CSD" evidence="2">
    <location>
        <begin position="73"/>
        <end position="131"/>
    </location>
</feature>
<keyword evidence="4" id="KW-1185">Reference proteome</keyword>
<dbReference type="GO" id="GO:0003676">
    <property type="term" value="F:nucleic acid binding"/>
    <property type="evidence" value="ECO:0007669"/>
    <property type="project" value="InterPro"/>
</dbReference>
<evidence type="ECO:0000313" key="4">
    <source>
        <dbReference type="Proteomes" id="UP000694569"/>
    </source>
</evidence>
<dbReference type="SUPFAM" id="SSF50249">
    <property type="entry name" value="Nucleic acid-binding proteins"/>
    <property type="match status" value="1"/>
</dbReference>
<dbReference type="PANTHER" id="PTHR11544">
    <property type="entry name" value="COLD SHOCK DOMAIN CONTAINING PROTEINS"/>
    <property type="match status" value="1"/>
</dbReference>
<dbReference type="GeneTree" id="ENSGT00940000153341"/>
<dbReference type="InterPro" id="IPR002059">
    <property type="entry name" value="CSP_DNA-bd"/>
</dbReference>
<dbReference type="Pfam" id="PF00313">
    <property type="entry name" value="CSD"/>
    <property type="match status" value="1"/>
</dbReference>
<accession>A0A8C5P7Q1</accession>
<feature type="region of interest" description="Disordered" evidence="1">
    <location>
        <begin position="151"/>
        <end position="175"/>
    </location>
</feature>
<dbReference type="Gene3D" id="2.40.50.140">
    <property type="entry name" value="Nucleic acid-binding proteins"/>
    <property type="match status" value="1"/>
</dbReference>
<protein>
    <recommendedName>
        <fullName evidence="2">CSD domain-containing protein</fullName>
    </recommendedName>
</protein>
<dbReference type="Proteomes" id="UP000694569">
    <property type="component" value="Unplaced"/>
</dbReference>
<feature type="region of interest" description="Disordered" evidence="1">
    <location>
        <begin position="216"/>
        <end position="243"/>
    </location>
</feature>
<dbReference type="PRINTS" id="PR00050">
    <property type="entry name" value="COLDSHOCK"/>
</dbReference>
<evidence type="ECO:0000313" key="3">
    <source>
        <dbReference type="Ensembl" id="ENSLLEP00000002970.1"/>
    </source>
</evidence>
<proteinExistence type="predicted"/>
<reference evidence="3" key="1">
    <citation type="submission" date="2025-08" db="UniProtKB">
        <authorList>
            <consortium name="Ensembl"/>
        </authorList>
    </citation>
    <scope>IDENTIFICATION</scope>
</reference>
<dbReference type="InterPro" id="IPR012340">
    <property type="entry name" value="NA-bd_OB-fold"/>
</dbReference>
<evidence type="ECO:0000256" key="1">
    <source>
        <dbReference type="SAM" id="MobiDB-lite"/>
    </source>
</evidence>
<dbReference type="Ensembl" id="ENSLLET00000003091.1">
    <property type="protein sequence ID" value="ENSLLEP00000002970.1"/>
    <property type="gene ID" value="ENSLLEG00000001708.1"/>
</dbReference>
<evidence type="ECO:0000259" key="2">
    <source>
        <dbReference type="Pfam" id="PF00313"/>
    </source>
</evidence>
<reference evidence="3" key="2">
    <citation type="submission" date="2025-09" db="UniProtKB">
        <authorList>
            <consortium name="Ensembl"/>
        </authorList>
    </citation>
    <scope>IDENTIFICATION</scope>
</reference>
<organism evidence="3 4">
    <name type="scientific">Leptobrachium leishanense</name>
    <name type="common">Leishan spiny toad</name>
    <dbReference type="NCBI Taxonomy" id="445787"/>
    <lineage>
        <taxon>Eukaryota</taxon>
        <taxon>Metazoa</taxon>
        <taxon>Chordata</taxon>
        <taxon>Craniata</taxon>
        <taxon>Vertebrata</taxon>
        <taxon>Euteleostomi</taxon>
        <taxon>Amphibia</taxon>
        <taxon>Batrachia</taxon>
        <taxon>Anura</taxon>
        <taxon>Pelobatoidea</taxon>
        <taxon>Megophryidae</taxon>
        <taxon>Leptobrachium</taxon>
    </lineage>
</organism>
<dbReference type="AlphaFoldDB" id="A0A8C5P7Q1"/>
<name>A0A8C5P7Q1_9ANUR</name>
<dbReference type="InterPro" id="IPR050181">
    <property type="entry name" value="Cold_shock_domain"/>
</dbReference>
<sequence>MKIRAHFMTNSCKTPRNPKGFTYVFLPLFAGDEKWTDSITCARAHSVSQSTTRVGRKPASFQTTVGEKKVITNKVLGTVKWDDTKEDVFVYQTAIKINNPRKYLCRVGDGETVEFDVVIGEKGTEAAIVTGPGGVPVQNSKYAPNYQNSEVGEKPEEAEIVPEGDGPNQQRPYRRWPYPPYYLQRPYRRGQNTQREEIELNPEAAEFYPCQLETCESTEENREEITVETTENAPVIQPEPTTC</sequence>